<dbReference type="Pfam" id="PF08240">
    <property type="entry name" value="ADH_N"/>
    <property type="match status" value="1"/>
</dbReference>
<keyword evidence="5" id="KW-1185">Reference proteome</keyword>
<dbReference type="InterPro" id="IPR013154">
    <property type="entry name" value="ADH-like_N"/>
</dbReference>
<reference evidence="4 5" key="1">
    <citation type="submission" date="2016-12" db="EMBL/GenBank/DDBJ databases">
        <title>Draft genome of Tersicoccus phoenicis 1P05MA.</title>
        <authorList>
            <person name="Nakajima Y."/>
            <person name="Yoshizawa S."/>
            <person name="Nakamura K."/>
            <person name="Ogura Y."/>
            <person name="Hayashi T."/>
            <person name="Kogure K."/>
        </authorList>
    </citation>
    <scope>NUCLEOTIDE SEQUENCE [LARGE SCALE GENOMIC DNA]</scope>
    <source>
        <strain evidence="4 5">1p05MA</strain>
    </source>
</reference>
<dbReference type="SMART" id="SM00829">
    <property type="entry name" value="PKS_ER"/>
    <property type="match status" value="1"/>
</dbReference>
<evidence type="ECO:0000313" key="5">
    <source>
        <dbReference type="Proteomes" id="UP000187085"/>
    </source>
</evidence>
<evidence type="ECO:0000256" key="1">
    <source>
        <dbReference type="ARBA" id="ARBA00022857"/>
    </source>
</evidence>
<dbReference type="InterPro" id="IPR020843">
    <property type="entry name" value="ER"/>
</dbReference>
<dbReference type="Proteomes" id="UP000187085">
    <property type="component" value="Unassembled WGS sequence"/>
</dbReference>
<sequence length="355" mass="34998">MTVTSMHAFGFTAYGGPEVMQHLDVPVPVPGRGELLVRMAAAGVNPADIKVRSGQRQNAFPVRFPMAVGREAAGEIVAVGDDVDGWRPGDAVFGAAAAGTGALADLVVLSAGSVARRPPAVPPEQAACVPVSVGTAWDALAELDLPAGTALLVLGAGGGVGTAVCGLAAARGITVLGVASAGKRDLVEGLGAVHVASGDGWSDRVRAAAASGVGGAVDGVMDLVGGQVLWDGAALARDPRQIRSVAEPQLAASLGGSGVTRRRTTAVFTAIVDAVAAGTFTPVVTATWPLAQAEHAVAAVETGHAAGNVVVVADTRTVDTLPADRPTRADDGAARPGDPAPAGDTAVAGSPDPAP</sequence>
<accession>A0A1R1L9H8</accession>
<proteinExistence type="predicted"/>
<dbReference type="Gene3D" id="3.90.180.10">
    <property type="entry name" value="Medium-chain alcohol dehydrogenases, catalytic domain"/>
    <property type="match status" value="1"/>
</dbReference>
<dbReference type="PANTHER" id="PTHR44154">
    <property type="entry name" value="QUINONE OXIDOREDUCTASE"/>
    <property type="match status" value="1"/>
</dbReference>
<dbReference type="SUPFAM" id="SSF51735">
    <property type="entry name" value="NAD(P)-binding Rossmann-fold domains"/>
    <property type="match status" value="1"/>
</dbReference>
<evidence type="ECO:0000313" key="4">
    <source>
        <dbReference type="EMBL" id="OMH24177.1"/>
    </source>
</evidence>
<comment type="caution">
    <text evidence="4">The sequence shown here is derived from an EMBL/GenBank/DDBJ whole genome shotgun (WGS) entry which is preliminary data.</text>
</comment>
<gene>
    <name evidence="4" type="ORF">BKD30_09850</name>
</gene>
<dbReference type="Pfam" id="PF13602">
    <property type="entry name" value="ADH_zinc_N_2"/>
    <property type="match status" value="1"/>
</dbReference>
<dbReference type="InterPro" id="IPR011032">
    <property type="entry name" value="GroES-like_sf"/>
</dbReference>
<dbReference type="AlphaFoldDB" id="A0A1R1L9H8"/>
<feature type="domain" description="Enoyl reductase (ER)" evidence="3">
    <location>
        <begin position="15"/>
        <end position="311"/>
    </location>
</feature>
<dbReference type="PANTHER" id="PTHR44154:SF1">
    <property type="entry name" value="QUINONE OXIDOREDUCTASE"/>
    <property type="match status" value="1"/>
</dbReference>
<dbReference type="EMBL" id="MRDE01000064">
    <property type="protein sequence ID" value="OMH24177.1"/>
    <property type="molecule type" value="Genomic_DNA"/>
</dbReference>
<dbReference type="InterPro" id="IPR036291">
    <property type="entry name" value="NAD(P)-bd_dom_sf"/>
</dbReference>
<organism evidence="4 5">
    <name type="scientific">Tersicoccus phoenicis</name>
    <dbReference type="NCBI Taxonomy" id="554083"/>
    <lineage>
        <taxon>Bacteria</taxon>
        <taxon>Bacillati</taxon>
        <taxon>Actinomycetota</taxon>
        <taxon>Actinomycetes</taxon>
        <taxon>Micrococcales</taxon>
        <taxon>Micrococcaceae</taxon>
        <taxon>Tersicoccus</taxon>
    </lineage>
</organism>
<dbReference type="RefSeq" id="WP_076704314.1">
    <property type="nucleotide sequence ID" value="NZ_MRDE01000064.1"/>
</dbReference>
<dbReference type="InterPro" id="IPR051603">
    <property type="entry name" value="Zinc-ADH_QOR/CCCR"/>
</dbReference>
<evidence type="ECO:0000256" key="2">
    <source>
        <dbReference type="SAM" id="MobiDB-lite"/>
    </source>
</evidence>
<name>A0A1R1L9H8_9MICC</name>
<dbReference type="Gene3D" id="3.40.50.720">
    <property type="entry name" value="NAD(P)-binding Rossmann-like Domain"/>
    <property type="match status" value="1"/>
</dbReference>
<evidence type="ECO:0000259" key="3">
    <source>
        <dbReference type="SMART" id="SM00829"/>
    </source>
</evidence>
<dbReference type="STRING" id="554083.BKD30_09850"/>
<dbReference type="SUPFAM" id="SSF50129">
    <property type="entry name" value="GroES-like"/>
    <property type="match status" value="1"/>
</dbReference>
<protein>
    <submittedName>
        <fullName evidence="4">NADPH:quinone reductase</fullName>
    </submittedName>
</protein>
<feature type="compositionally biased region" description="Low complexity" evidence="2">
    <location>
        <begin position="334"/>
        <end position="349"/>
    </location>
</feature>
<keyword evidence="1" id="KW-0521">NADP</keyword>
<dbReference type="CDD" id="cd05289">
    <property type="entry name" value="MDR_like_2"/>
    <property type="match status" value="1"/>
</dbReference>
<feature type="region of interest" description="Disordered" evidence="2">
    <location>
        <begin position="320"/>
        <end position="355"/>
    </location>
</feature>
<dbReference type="GO" id="GO:0016491">
    <property type="term" value="F:oxidoreductase activity"/>
    <property type="evidence" value="ECO:0007669"/>
    <property type="project" value="InterPro"/>
</dbReference>